<evidence type="ECO:0000313" key="9">
    <source>
        <dbReference type="EMBL" id="AIF85144.1"/>
    </source>
</evidence>
<protein>
    <recommendedName>
        <fullName evidence="11">Ribosomal RNA small subunit methyltransferase Nep1</fullName>
    </recommendedName>
</protein>
<accession>A0A075N0Y4</accession>
<reference evidence="9 10" key="1">
    <citation type="journal article" date="2014" name="PLoS ONE">
        <title>Genome Sequence of Candidatus Nitrososphaera evergladensis from Group I.1b Enriched from Everglades Soil Reveals Novel Genomic Features of the Ammonia-Oxidizing Archaea.</title>
        <authorList>
            <person name="Zhalnina K.V."/>
            <person name="Dias R."/>
            <person name="Leonard M.T."/>
            <person name="Dorr de Quadros P."/>
            <person name="Camargo F.A."/>
            <person name="Drew J.C."/>
            <person name="Farmerie W.G."/>
            <person name="Daroub S.H."/>
            <person name="Triplett E.W."/>
        </authorList>
    </citation>
    <scope>NUCLEOTIDE SEQUENCE [LARGE SCALE GENOMIC DNA]</scope>
    <source>
        <strain evidence="9 10">SR1</strain>
    </source>
</reference>
<evidence type="ECO:0000256" key="7">
    <source>
        <dbReference type="ARBA" id="ARBA00022730"/>
    </source>
</evidence>
<sequence>MPEEIASHPAVSSRARKLGCKAQETLLDRSYHHAAMKRLPDSGKRGRPDIVHFALMEALSTPLFIQGHLDVYVHTHGNMIISMAGGLRIPKSYFRFEGLMQGLFRDGVVKSDEGAVLMEMVKGTLAELIGEAKPGRVVGLSSAGVQSSAEQVVAKNDVDNCMFVIGGFPKGHFDDDTKALFNCTYSIEGMGLEAHVVIARILYECEKKKRKSSQAA</sequence>
<evidence type="ECO:0000256" key="6">
    <source>
        <dbReference type="ARBA" id="ARBA00022691"/>
    </source>
</evidence>
<dbReference type="GO" id="GO:0019843">
    <property type="term" value="F:rRNA binding"/>
    <property type="evidence" value="ECO:0007669"/>
    <property type="project" value="UniProtKB-KW"/>
</dbReference>
<dbReference type="InterPro" id="IPR029028">
    <property type="entry name" value="Alpha/beta_knot_MTases"/>
</dbReference>
<dbReference type="STRING" id="1459636.NTE_03110"/>
<keyword evidence="5" id="KW-0808">Transferase</keyword>
<keyword evidence="4" id="KW-0489">Methyltransferase</keyword>
<dbReference type="eggNOG" id="arCOG04122">
    <property type="taxonomic scope" value="Archaea"/>
</dbReference>
<evidence type="ECO:0000313" key="10">
    <source>
        <dbReference type="Proteomes" id="UP000028194"/>
    </source>
</evidence>
<gene>
    <name evidence="9" type="ORF">NTE_03110</name>
</gene>
<evidence type="ECO:0000256" key="3">
    <source>
        <dbReference type="ARBA" id="ARBA00022552"/>
    </source>
</evidence>
<evidence type="ECO:0000256" key="1">
    <source>
        <dbReference type="ARBA" id="ARBA00008115"/>
    </source>
</evidence>
<keyword evidence="6" id="KW-0949">S-adenosyl-L-methionine</keyword>
<keyword evidence="7" id="KW-0699">rRNA-binding</keyword>
<dbReference type="AlphaFoldDB" id="A0A075N0Y4"/>
<dbReference type="GO" id="GO:0070475">
    <property type="term" value="P:rRNA base methylation"/>
    <property type="evidence" value="ECO:0007669"/>
    <property type="project" value="InterPro"/>
</dbReference>
<dbReference type="InterPro" id="IPR005304">
    <property type="entry name" value="Rbsml_bgen_MeTrfase_EMG1/NEP1"/>
</dbReference>
<organism evidence="9 10">
    <name type="scientific">Candidatus Nitrososphaera evergladensis SR1</name>
    <dbReference type="NCBI Taxonomy" id="1459636"/>
    <lineage>
        <taxon>Archaea</taxon>
        <taxon>Nitrososphaerota</taxon>
        <taxon>Nitrososphaeria</taxon>
        <taxon>Nitrososphaerales</taxon>
        <taxon>Nitrososphaeraceae</taxon>
        <taxon>Nitrososphaera</taxon>
    </lineage>
</organism>
<keyword evidence="2" id="KW-0690">Ribosome biogenesis</keyword>
<proteinExistence type="inferred from homology"/>
<dbReference type="InterPro" id="IPR029026">
    <property type="entry name" value="tRNA_m1G_MTases_N"/>
</dbReference>
<dbReference type="GO" id="GO:0070037">
    <property type="term" value="F:rRNA (pseudouridine) methyltransferase activity"/>
    <property type="evidence" value="ECO:0007669"/>
    <property type="project" value="InterPro"/>
</dbReference>
<keyword evidence="10" id="KW-1185">Reference proteome</keyword>
<dbReference type="SUPFAM" id="SSF75217">
    <property type="entry name" value="alpha/beta knot"/>
    <property type="match status" value="1"/>
</dbReference>
<dbReference type="GeneID" id="41598770"/>
<keyword evidence="8" id="KW-0694">RNA-binding</keyword>
<evidence type="ECO:0008006" key="11">
    <source>
        <dbReference type="Google" id="ProtNLM"/>
    </source>
</evidence>
<keyword evidence="3" id="KW-0698">rRNA processing</keyword>
<evidence type="ECO:0000256" key="2">
    <source>
        <dbReference type="ARBA" id="ARBA00022517"/>
    </source>
</evidence>
<dbReference type="Gene3D" id="3.40.1280.10">
    <property type="match status" value="1"/>
</dbReference>
<evidence type="ECO:0000256" key="5">
    <source>
        <dbReference type="ARBA" id="ARBA00022679"/>
    </source>
</evidence>
<name>A0A075N0Y4_9ARCH</name>
<dbReference type="PANTHER" id="PTHR12636:SF5">
    <property type="entry name" value="RIBOSOMAL RNA SMALL SUBUNIT METHYLTRANSFERASE NEP1"/>
    <property type="match status" value="1"/>
</dbReference>
<dbReference type="Proteomes" id="UP000028194">
    <property type="component" value="Chromosome"/>
</dbReference>
<dbReference type="EMBL" id="CP007174">
    <property type="protein sequence ID" value="AIF85144.1"/>
    <property type="molecule type" value="Genomic_DNA"/>
</dbReference>
<comment type="similarity">
    <text evidence="1">Belongs to the class IV-like SAM-binding methyltransferase superfamily. RNA methyltransferase NEP1 family.</text>
</comment>
<dbReference type="CDD" id="cd18088">
    <property type="entry name" value="Nep1-like"/>
    <property type="match status" value="1"/>
</dbReference>
<dbReference type="KEGG" id="nev:NTE_03110"/>
<evidence type="ECO:0000256" key="4">
    <source>
        <dbReference type="ARBA" id="ARBA00022603"/>
    </source>
</evidence>
<dbReference type="PANTHER" id="PTHR12636">
    <property type="entry name" value="NEP1/MRA1"/>
    <property type="match status" value="1"/>
</dbReference>
<evidence type="ECO:0000256" key="8">
    <source>
        <dbReference type="ARBA" id="ARBA00022884"/>
    </source>
</evidence>
<dbReference type="Pfam" id="PF03587">
    <property type="entry name" value="EMG1"/>
    <property type="match status" value="1"/>
</dbReference>
<dbReference type="HOGENOM" id="CLU_055846_1_3_2"/>
<dbReference type="RefSeq" id="WP_420835298.1">
    <property type="nucleotide sequence ID" value="NZ_CP007174.1"/>
</dbReference>